<keyword evidence="2" id="KW-0540">Nuclease</keyword>
<dbReference type="NCBIfam" id="TIGR00255">
    <property type="entry name" value="YicC/YloC family endoribonuclease"/>
    <property type="match status" value="1"/>
</dbReference>
<feature type="domain" description="Endoribonuclease YicC-like C-terminal" evidence="7">
    <location>
        <begin position="171"/>
        <end position="290"/>
    </location>
</feature>
<reference evidence="8 9" key="1">
    <citation type="journal article" date="2003" name="Proc. Natl. Acad. Sci. U.S.A.">
        <title>The genome sequence of Blochmannia floridanus: comparative analysis of reduced genomes.</title>
        <authorList>
            <person name="Gil R."/>
            <person name="Silva F.J."/>
            <person name="Zientz E."/>
            <person name="Delmotte F."/>
            <person name="Gonzalez-Candelas F."/>
            <person name="Latorre A."/>
            <person name="Rausell C."/>
            <person name="Kramerbeek J."/>
            <person name="Gadau J."/>
            <person name="Hoelldobler B."/>
            <person name="van Ham R.C.H.J."/>
            <person name="Gross R."/>
            <person name="Moya A."/>
        </authorList>
    </citation>
    <scope>NUCLEOTIDE SEQUENCE [LARGE SCALE GENOMIC DNA]</scope>
</reference>
<dbReference type="EMBL" id="BX248583">
    <property type="protein sequence ID" value="CAD83289.1"/>
    <property type="molecule type" value="Genomic_DNA"/>
</dbReference>
<evidence type="ECO:0000256" key="5">
    <source>
        <dbReference type="ARBA" id="ARBA00035648"/>
    </source>
</evidence>
<evidence type="ECO:0000256" key="4">
    <source>
        <dbReference type="ARBA" id="ARBA00022801"/>
    </source>
</evidence>
<dbReference type="HOGENOM" id="CLU_076609_0_0_6"/>
<name>Q7VRJ9_BLOFL</name>
<dbReference type="KEGG" id="bfl:Bfl614"/>
<proteinExistence type="inferred from homology"/>
<dbReference type="STRING" id="203907.Bfl614"/>
<sequence>MINSMTAFSRYEVVYLWGSAVWEIRSMNQRYLDICITIPKNVNDLFWIIRKKVKSSLTRGKIECHLQLNINVDSINTVVFDNKLFSFLLDKIKYIKSQINEGEIDLVEILSFPGIISYKHNNDVYQINNELLAAFELTLYQLIRNREKEGSFLKDNVVNRLLQITTVIDEIQKYIPQILQQKRKKLLDYIQGFCINFDTSRLEQELLLMTQKIDVSEEIDRLKIHVESMQNLLSQKINKPVGRQLDFITQELQREANTLSSKLIDAYVTGLVISLKILIEQIREQVQNIE</sequence>
<keyword evidence="4" id="KW-0378">Hydrolase</keyword>
<dbReference type="GO" id="GO:0016787">
    <property type="term" value="F:hydrolase activity"/>
    <property type="evidence" value="ECO:0007669"/>
    <property type="project" value="UniProtKB-KW"/>
</dbReference>
<dbReference type="Pfam" id="PF03755">
    <property type="entry name" value="YicC-like_N"/>
    <property type="match status" value="1"/>
</dbReference>
<accession>Q7VRJ9</accession>
<comment type="cofactor">
    <cofactor evidence="1">
        <name>a divalent metal cation</name>
        <dbReference type="ChEBI" id="CHEBI:60240"/>
    </cofactor>
</comment>
<dbReference type="PANTHER" id="PTHR30636:SF3">
    <property type="entry name" value="UPF0701 PROTEIN YICC"/>
    <property type="match status" value="1"/>
</dbReference>
<gene>
    <name evidence="8" type="primary">yicC</name>
    <name evidence="8" type="ordered locus">Bfl614</name>
</gene>
<evidence type="ECO:0000256" key="2">
    <source>
        <dbReference type="ARBA" id="ARBA00022722"/>
    </source>
</evidence>
<dbReference type="InterPro" id="IPR013527">
    <property type="entry name" value="YicC-like_N"/>
</dbReference>
<evidence type="ECO:0000259" key="7">
    <source>
        <dbReference type="Pfam" id="PF08340"/>
    </source>
</evidence>
<dbReference type="Pfam" id="PF08340">
    <property type="entry name" value="YicC-like_C"/>
    <property type="match status" value="1"/>
</dbReference>
<dbReference type="Proteomes" id="UP000002192">
    <property type="component" value="Chromosome"/>
</dbReference>
<evidence type="ECO:0000313" key="9">
    <source>
        <dbReference type="Proteomes" id="UP000002192"/>
    </source>
</evidence>
<dbReference type="OrthoDB" id="9771229at2"/>
<evidence type="ECO:0000256" key="3">
    <source>
        <dbReference type="ARBA" id="ARBA00022759"/>
    </source>
</evidence>
<feature type="domain" description="Endoribonuclease YicC-like N-terminal" evidence="6">
    <location>
        <begin position="2"/>
        <end position="154"/>
    </location>
</feature>
<organism evidence="8 9">
    <name type="scientific">Blochmanniella floridana</name>
    <dbReference type="NCBI Taxonomy" id="203907"/>
    <lineage>
        <taxon>Bacteria</taxon>
        <taxon>Pseudomonadati</taxon>
        <taxon>Pseudomonadota</taxon>
        <taxon>Gammaproteobacteria</taxon>
        <taxon>Enterobacterales</taxon>
        <taxon>Enterobacteriaceae</taxon>
        <taxon>ant endosymbionts</taxon>
        <taxon>Candidatus Blochmanniella</taxon>
    </lineage>
</organism>
<dbReference type="GO" id="GO:0004521">
    <property type="term" value="F:RNA endonuclease activity"/>
    <property type="evidence" value="ECO:0007669"/>
    <property type="project" value="InterPro"/>
</dbReference>
<comment type="similarity">
    <text evidence="5">Belongs to the YicC/YloC family.</text>
</comment>
<dbReference type="PANTHER" id="PTHR30636">
    <property type="entry name" value="UPF0701 PROTEIN YICC"/>
    <property type="match status" value="1"/>
</dbReference>
<dbReference type="AlphaFoldDB" id="Q7VRJ9"/>
<evidence type="ECO:0000256" key="1">
    <source>
        <dbReference type="ARBA" id="ARBA00001968"/>
    </source>
</evidence>
<keyword evidence="3" id="KW-0255">Endonuclease</keyword>
<evidence type="ECO:0000259" key="6">
    <source>
        <dbReference type="Pfam" id="PF03755"/>
    </source>
</evidence>
<dbReference type="InterPro" id="IPR005229">
    <property type="entry name" value="YicC/YloC-like"/>
</dbReference>
<keyword evidence="9" id="KW-1185">Reference proteome</keyword>
<dbReference type="eggNOG" id="COG1561">
    <property type="taxonomic scope" value="Bacteria"/>
</dbReference>
<protein>
    <submittedName>
        <fullName evidence="8">Uncharacterized stress-induced protein YicC-like family(N-term region)stationary phase survival (Non-essential)</fullName>
    </submittedName>
</protein>
<evidence type="ECO:0000313" key="8">
    <source>
        <dbReference type="EMBL" id="CAD83289.1"/>
    </source>
</evidence>
<dbReference type="InterPro" id="IPR013551">
    <property type="entry name" value="YicC-like_C"/>
</dbReference>